<protein>
    <recommendedName>
        <fullName evidence="4">DUF3828 domain-containing protein</fullName>
    </recommendedName>
</protein>
<dbReference type="Proteomes" id="UP000619761">
    <property type="component" value="Unassembled WGS sequence"/>
</dbReference>
<sequence length="167" mass="19151">MKLLYRFALLILAFFQSIAYAGCENSSVEKFARDFFTFHRDFYYSEPSKVKNLLSPEFYNILENEYKCKSKGELCAIETDPWVSAQDGEIVEPISFIITSQAALSASVKVNYLFVLSKRQKENRAVTLQLLKLNNSSCWLLADLITPKEGSLKKYVQAWQSEYGKAL</sequence>
<accession>A0ABQ3BA51</accession>
<feature type="signal peptide" evidence="1">
    <location>
        <begin position="1"/>
        <end position="21"/>
    </location>
</feature>
<keyword evidence="1" id="KW-0732">Signal</keyword>
<dbReference type="EMBL" id="BMYZ01000004">
    <property type="protein sequence ID" value="GGY85645.1"/>
    <property type="molecule type" value="Genomic_DNA"/>
</dbReference>
<comment type="caution">
    <text evidence="2">The sequence shown here is derived from an EMBL/GenBank/DDBJ whole genome shotgun (WGS) entry which is preliminary data.</text>
</comment>
<name>A0ABQ3BA51_9GAMM</name>
<gene>
    <name evidence="2" type="ORF">GCM10011613_33140</name>
</gene>
<keyword evidence="3" id="KW-1185">Reference proteome</keyword>
<reference evidence="3" key="1">
    <citation type="journal article" date="2019" name="Int. J. Syst. Evol. Microbiol.">
        <title>The Global Catalogue of Microorganisms (GCM) 10K type strain sequencing project: providing services to taxonomists for standard genome sequencing and annotation.</title>
        <authorList>
            <consortium name="The Broad Institute Genomics Platform"/>
            <consortium name="The Broad Institute Genome Sequencing Center for Infectious Disease"/>
            <person name="Wu L."/>
            <person name="Ma J."/>
        </authorList>
    </citation>
    <scope>NUCLEOTIDE SEQUENCE [LARGE SCALE GENOMIC DNA]</scope>
    <source>
        <strain evidence="3">KCTC 32239</strain>
    </source>
</reference>
<evidence type="ECO:0008006" key="4">
    <source>
        <dbReference type="Google" id="ProtNLM"/>
    </source>
</evidence>
<dbReference type="RefSeq" id="WP_189420671.1">
    <property type="nucleotide sequence ID" value="NZ_BMYZ01000004.1"/>
</dbReference>
<proteinExistence type="predicted"/>
<feature type="chain" id="PRO_5046063267" description="DUF3828 domain-containing protein" evidence="1">
    <location>
        <begin position="22"/>
        <end position="167"/>
    </location>
</feature>
<evidence type="ECO:0000313" key="3">
    <source>
        <dbReference type="Proteomes" id="UP000619761"/>
    </source>
</evidence>
<evidence type="ECO:0000313" key="2">
    <source>
        <dbReference type="EMBL" id="GGY85645.1"/>
    </source>
</evidence>
<evidence type="ECO:0000256" key="1">
    <source>
        <dbReference type="SAM" id="SignalP"/>
    </source>
</evidence>
<organism evidence="2 3">
    <name type="scientific">Cellvibrio zantedeschiae</name>
    <dbReference type="NCBI Taxonomy" id="1237077"/>
    <lineage>
        <taxon>Bacteria</taxon>
        <taxon>Pseudomonadati</taxon>
        <taxon>Pseudomonadota</taxon>
        <taxon>Gammaproteobacteria</taxon>
        <taxon>Cellvibrionales</taxon>
        <taxon>Cellvibrionaceae</taxon>
        <taxon>Cellvibrio</taxon>
    </lineage>
</organism>